<dbReference type="EMBL" id="RAPF01000001">
    <property type="protein sequence ID" value="RKF23070.1"/>
    <property type="molecule type" value="Genomic_DNA"/>
</dbReference>
<dbReference type="RefSeq" id="WP_120322974.1">
    <property type="nucleotide sequence ID" value="NZ_RAPF01000001.1"/>
</dbReference>
<evidence type="ECO:0000313" key="8">
    <source>
        <dbReference type="EMBL" id="RKF23070.1"/>
    </source>
</evidence>
<organism evidence="8 9">
    <name type="scientific">Altericroceibacterium spongiae</name>
    <dbReference type="NCBI Taxonomy" id="2320269"/>
    <lineage>
        <taxon>Bacteria</taxon>
        <taxon>Pseudomonadati</taxon>
        <taxon>Pseudomonadota</taxon>
        <taxon>Alphaproteobacteria</taxon>
        <taxon>Sphingomonadales</taxon>
        <taxon>Erythrobacteraceae</taxon>
        <taxon>Altericroceibacterium</taxon>
    </lineage>
</organism>
<evidence type="ECO:0000256" key="5">
    <source>
        <dbReference type="ARBA" id="ARBA00067668"/>
    </source>
</evidence>
<dbReference type="PANTHER" id="PTHR43201">
    <property type="entry name" value="ACYL-COA SYNTHETASE"/>
    <property type="match status" value="1"/>
</dbReference>
<name>A0A420EQZ9_9SPHN</name>
<accession>A0A420EQZ9</accession>
<evidence type="ECO:0000313" key="9">
    <source>
        <dbReference type="Proteomes" id="UP000284395"/>
    </source>
</evidence>
<keyword evidence="9" id="KW-1185">Reference proteome</keyword>
<dbReference type="OrthoDB" id="9803968at2"/>
<dbReference type="EC" id="6.2.1.44" evidence="4"/>
<dbReference type="InterPro" id="IPR042099">
    <property type="entry name" value="ANL_N_sf"/>
</dbReference>
<feature type="domain" description="AMP-binding enzyme C-terminal" evidence="7">
    <location>
        <begin position="424"/>
        <end position="499"/>
    </location>
</feature>
<dbReference type="Pfam" id="PF13193">
    <property type="entry name" value="AMP-binding_C"/>
    <property type="match status" value="1"/>
</dbReference>
<feature type="domain" description="AMP-dependent synthetase/ligase" evidence="6">
    <location>
        <begin position="16"/>
        <end position="374"/>
    </location>
</feature>
<evidence type="ECO:0000256" key="1">
    <source>
        <dbReference type="ARBA" id="ARBA00006432"/>
    </source>
</evidence>
<comment type="catalytic activity">
    <reaction evidence="3">
        <text>3-(methylsulfanyl)propanoate + ATP + CoA = 3-(methylsulfanyl)propanoyl-CoA + AMP + diphosphate</text>
        <dbReference type="Rhea" id="RHEA:43052"/>
        <dbReference type="ChEBI" id="CHEBI:30616"/>
        <dbReference type="ChEBI" id="CHEBI:33019"/>
        <dbReference type="ChEBI" id="CHEBI:49016"/>
        <dbReference type="ChEBI" id="CHEBI:57287"/>
        <dbReference type="ChEBI" id="CHEBI:82815"/>
        <dbReference type="ChEBI" id="CHEBI:456215"/>
        <dbReference type="EC" id="6.2.1.44"/>
    </reaction>
    <physiologicalReaction direction="left-to-right" evidence="3">
        <dbReference type="Rhea" id="RHEA:43053"/>
    </physiologicalReaction>
</comment>
<dbReference type="InterPro" id="IPR020845">
    <property type="entry name" value="AMP-binding_CS"/>
</dbReference>
<dbReference type="Pfam" id="PF00501">
    <property type="entry name" value="AMP-binding"/>
    <property type="match status" value="1"/>
</dbReference>
<comment type="caution">
    <text evidence="8">The sequence shown here is derived from an EMBL/GenBank/DDBJ whole genome shotgun (WGS) entry which is preliminary data.</text>
</comment>
<dbReference type="Proteomes" id="UP000284395">
    <property type="component" value="Unassembled WGS sequence"/>
</dbReference>
<sequence length="518" mass="56469">MNLQEMGSIGDLMIDAIERHSDRIAFEFNGSEITYATLGADVARTIAFLKENGAQEGDRIAQIAANRYESFVVIAATYIGGYVSLALQYNADYADHIIAVDDIKPAVLFVDDERMPRAAELKEGSGHQFRSFNFDELRAYLDDTSKPVPPIGDYAGTTDETKVARINQTGGTSGKPKAVMISSAGLTYTILAHATANAFAGDTKMLVASPISHGGGSFIPPVLCKGGRVIIEGKFKPAEIIDQVVTGKVNTLFMVPTMMYTLMDHPDASRFKPGQIKRIIYGAAPSSPERLRQAMDMFGPILLQSYGQSEAPGTILYLSPEDHQSGDENRLASAGRPYPGVKVRLMLDGKEIPLRSGEVGEICVRAPHVMMGYWNAPELTEEVFEGGWLHTGDLARVDEQGFFHIVSRLKDMIISGGFNVYASEVEQALEEHDAVKTSAVIGVPDPKWGEAVTAFVVKDEGGEAAEDELIAYVREKKGPVKTPKSVIFLDELPLTKVGKVDKKVLRSDYWDGNGRELN</sequence>
<proteinExistence type="inferred from homology"/>
<dbReference type="AlphaFoldDB" id="A0A420EQZ9"/>
<evidence type="ECO:0000259" key="6">
    <source>
        <dbReference type="Pfam" id="PF00501"/>
    </source>
</evidence>
<gene>
    <name evidence="8" type="ORF">D6851_00765</name>
</gene>
<dbReference type="InterPro" id="IPR000873">
    <property type="entry name" value="AMP-dep_synth/lig_dom"/>
</dbReference>
<dbReference type="Gene3D" id="3.30.300.30">
    <property type="match status" value="1"/>
</dbReference>
<reference evidence="8 9" key="1">
    <citation type="submission" date="2018-09" db="EMBL/GenBank/DDBJ databases">
        <title>Altererythrobacter spongiae sp. nov., isolated from a marine sponge.</title>
        <authorList>
            <person name="Zhuang L."/>
            <person name="Luo L."/>
        </authorList>
    </citation>
    <scope>NUCLEOTIDE SEQUENCE [LARGE SCALE GENOMIC DNA]</scope>
    <source>
        <strain evidence="8 9">HN-Y73</strain>
    </source>
</reference>
<dbReference type="SUPFAM" id="SSF56801">
    <property type="entry name" value="Acetyl-CoA synthetase-like"/>
    <property type="match status" value="1"/>
</dbReference>
<comment type="similarity">
    <text evidence="1">Belongs to the ATP-dependent AMP-binding enzyme family.</text>
</comment>
<dbReference type="InterPro" id="IPR025110">
    <property type="entry name" value="AMP-bd_C"/>
</dbReference>
<dbReference type="PROSITE" id="PS00455">
    <property type="entry name" value="AMP_BINDING"/>
    <property type="match status" value="1"/>
</dbReference>
<dbReference type="InterPro" id="IPR045851">
    <property type="entry name" value="AMP-bd_C_sf"/>
</dbReference>
<protein>
    <recommendedName>
        <fullName evidence="5">3-methylmercaptopropionyl-CoA ligase</fullName>
        <ecNumber evidence="4">6.2.1.44</ecNumber>
    </recommendedName>
</protein>
<keyword evidence="2" id="KW-0436">Ligase</keyword>
<dbReference type="GO" id="GO:0031956">
    <property type="term" value="F:medium-chain fatty acid-CoA ligase activity"/>
    <property type="evidence" value="ECO:0007669"/>
    <property type="project" value="TreeGrafter"/>
</dbReference>
<evidence type="ECO:0000259" key="7">
    <source>
        <dbReference type="Pfam" id="PF13193"/>
    </source>
</evidence>
<dbReference type="GO" id="GO:0006631">
    <property type="term" value="P:fatty acid metabolic process"/>
    <property type="evidence" value="ECO:0007669"/>
    <property type="project" value="TreeGrafter"/>
</dbReference>
<dbReference type="FunFam" id="3.30.300.30:FF:000008">
    <property type="entry name" value="2,3-dihydroxybenzoate-AMP ligase"/>
    <property type="match status" value="1"/>
</dbReference>
<evidence type="ECO:0000256" key="4">
    <source>
        <dbReference type="ARBA" id="ARBA00066616"/>
    </source>
</evidence>
<dbReference type="PANTHER" id="PTHR43201:SF5">
    <property type="entry name" value="MEDIUM-CHAIN ACYL-COA LIGASE ACSF2, MITOCHONDRIAL"/>
    <property type="match status" value="1"/>
</dbReference>
<dbReference type="Gene3D" id="3.40.50.12780">
    <property type="entry name" value="N-terminal domain of ligase-like"/>
    <property type="match status" value="1"/>
</dbReference>
<evidence type="ECO:0000256" key="3">
    <source>
        <dbReference type="ARBA" id="ARBA00051915"/>
    </source>
</evidence>
<evidence type="ECO:0000256" key="2">
    <source>
        <dbReference type="ARBA" id="ARBA00022598"/>
    </source>
</evidence>